<reference evidence="2" key="1">
    <citation type="submission" date="2023-07" db="EMBL/GenBank/DDBJ databases">
        <authorList>
            <person name="Kim M."/>
        </authorList>
    </citation>
    <scope>NUCLEOTIDE SEQUENCE</scope>
    <source>
        <strain evidence="2">BIUV-7</strain>
    </source>
</reference>
<dbReference type="PANTHER" id="PTHR12126:SF11">
    <property type="entry name" value="NADH DEHYDROGENASE [UBIQUINONE] 1 ALPHA SUBCOMPLEX SUBUNIT 9, MITOCHONDRIAL"/>
    <property type="match status" value="1"/>
</dbReference>
<protein>
    <submittedName>
        <fullName evidence="2">NAD(P)H-binding protein</fullName>
    </submittedName>
</protein>
<dbReference type="RefSeq" id="WP_303540771.1">
    <property type="nucleotide sequence ID" value="NZ_JAUOTP010000002.1"/>
</dbReference>
<dbReference type="Gene3D" id="3.40.50.720">
    <property type="entry name" value="NAD(P)-binding Rossmann-like Domain"/>
    <property type="match status" value="1"/>
</dbReference>
<sequence>MSVLAITGGTGFVGATLIDLALARGYQVRALTRRPQPPRSGIVWIEGALDRPESLAKLVQGCDAVIHVAGVINGSDEEFHLGNVVGTEKMIDAAAQAGIKRFIHVSSLAAREPGLSAYGRSKCASEESVIASGGDWTIVRPPAIYGPRDRELLELFRVARLGVVPLPPGGHLSVIAVADLARLLLDCIQKPASIARIFEPDDGRDGGWPHADFVRLIGKAIGRKKILPLPIPQRLLRWGASADGLIRRGGAKLTPDRVAYFCHPDWTASPARRPPAELWAPEVETEQGLAETAAWYRAEGWL</sequence>
<evidence type="ECO:0000259" key="1">
    <source>
        <dbReference type="Pfam" id="PF13460"/>
    </source>
</evidence>
<accession>A0ABT8Y8B6</accession>
<dbReference type="SUPFAM" id="SSF51735">
    <property type="entry name" value="NAD(P)-binding Rossmann-fold domains"/>
    <property type="match status" value="1"/>
</dbReference>
<proteinExistence type="predicted"/>
<dbReference type="EMBL" id="JAUOTP010000002">
    <property type="protein sequence ID" value="MDO6413969.1"/>
    <property type="molecule type" value="Genomic_DNA"/>
</dbReference>
<name>A0ABT8Y8B6_9SPHN</name>
<dbReference type="InterPro" id="IPR016040">
    <property type="entry name" value="NAD(P)-bd_dom"/>
</dbReference>
<dbReference type="InterPro" id="IPR036291">
    <property type="entry name" value="NAD(P)-bd_dom_sf"/>
</dbReference>
<dbReference type="InterPro" id="IPR051207">
    <property type="entry name" value="ComplexI_NDUFA9_subunit"/>
</dbReference>
<dbReference type="PANTHER" id="PTHR12126">
    <property type="entry name" value="NADH-UBIQUINONE OXIDOREDUCTASE 39 KDA SUBUNIT-RELATED"/>
    <property type="match status" value="1"/>
</dbReference>
<evidence type="ECO:0000313" key="2">
    <source>
        <dbReference type="EMBL" id="MDO6413969.1"/>
    </source>
</evidence>
<gene>
    <name evidence="2" type="ORF">Q4F19_06210</name>
</gene>
<feature type="domain" description="NAD(P)-binding" evidence="1">
    <location>
        <begin position="8"/>
        <end position="191"/>
    </location>
</feature>
<keyword evidence="3" id="KW-1185">Reference proteome</keyword>
<comment type="caution">
    <text evidence="2">The sequence shown here is derived from an EMBL/GenBank/DDBJ whole genome shotgun (WGS) entry which is preliminary data.</text>
</comment>
<dbReference type="Proteomes" id="UP001169764">
    <property type="component" value="Unassembled WGS sequence"/>
</dbReference>
<evidence type="ECO:0000313" key="3">
    <source>
        <dbReference type="Proteomes" id="UP001169764"/>
    </source>
</evidence>
<organism evidence="2 3">
    <name type="scientific">Sphingomonas natans</name>
    <dbReference type="NCBI Taxonomy" id="3063330"/>
    <lineage>
        <taxon>Bacteria</taxon>
        <taxon>Pseudomonadati</taxon>
        <taxon>Pseudomonadota</taxon>
        <taxon>Alphaproteobacteria</taxon>
        <taxon>Sphingomonadales</taxon>
        <taxon>Sphingomonadaceae</taxon>
        <taxon>Sphingomonas</taxon>
    </lineage>
</organism>
<dbReference type="Pfam" id="PF13460">
    <property type="entry name" value="NAD_binding_10"/>
    <property type="match status" value="1"/>
</dbReference>